<accession>A0A2D4IMW3</accession>
<sequence length="115" mass="12961">MFTGKGGCRRGKNNIHGEGMETWKSSVALKSHTIKCSQFEVLKHFPTNVQSHNDEKTILEVYIAQHSEAALGFAHLYTLCATRKCMKSQVSGNHLILLVLFWVEDLSRDIITKSI</sequence>
<protein>
    <submittedName>
        <fullName evidence="1">Uncharacterized protein</fullName>
    </submittedName>
</protein>
<reference evidence="1" key="2">
    <citation type="submission" date="2017-11" db="EMBL/GenBank/DDBJ databases">
        <title>Coralsnake Venomics: Analyses of Venom Gland Transcriptomes and Proteomes of Six Brazilian Taxa.</title>
        <authorList>
            <person name="Aird S.D."/>
            <person name="Jorge da Silva N."/>
            <person name="Qiu L."/>
            <person name="Villar-Briones A."/>
            <person name="Aparecida-Saddi V."/>
            <person name="Campos-Telles M.P."/>
            <person name="Grau M."/>
            <person name="Mikheyev A.S."/>
        </authorList>
    </citation>
    <scope>NUCLEOTIDE SEQUENCE</scope>
    <source>
        <tissue evidence="1">Venom_gland</tissue>
    </source>
</reference>
<dbReference type="AlphaFoldDB" id="A0A2D4IMW3"/>
<proteinExistence type="predicted"/>
<evidence type="ECO:0000313" key="1">
    <source>
        <dbReference type="EMBL" id="LAA85568.1"/>
    </source>
</evidence>
<organism evidence="1">
    <name type="scientific">Micrurus lemniscatus lemniscatus</name>
    <dbReference type="NCBI Taxonomy" id="129467"/>
    <lineage>
        <taxon>Eukaryota</taxon>
        <taxon>Metazoa</taxon>
        <taxon>Chordata</taxon>
        <taxon>Craniata</taxon>
        <taxon>Vertebrata</taxon>
        <taxon>Euteleostomi</taxon>
        <taxon>Lepidosauria</taxon>
        <taxon>Squamata</taxon>
        <taxon>Bifurcata</taxon>
        <taxon>Unidentata</taxon>
        <taxon>Episquamata</taxon>
        <taxon>Toxicofera</taxon>
        <taxon>Serpentes</taxon>
        <taxon>Colubroidea</taxon>
        <taxon>Elapidae</taxon>
        <taxon>Elapinae</taxon>
        <taxon>Micrurus</taxon>
    </lineage>
</organism>
<dbReference type="EMBL" id="IACK01116779">
    <property type="protein sequence ID" value="LAA85568.1"/>
    <property type="molecule type" value="Transcribed_RNA"/>
</dbReference>
<reference evidence="1" key="1">
    <citation type="submission" date="2017-07" db="EMBL/GenBank/DDBJ databases">
        <authorList>
            <person name="Mikheyev A."/>
            <person name="Grau M."/>
        </authorList>
    </citation>
    <scope>NUCLEOTIDE SEQUENCE</scope>
    <source>
        <tissue evidence="1">Venom_gland</tissue>
    </source>
</reference>
<name>A0A2D4IMW3_MICLE</name>